<keyword evidence="1 5" id="KW-0963">Cytoplasm</keyword>
<comment type="subcellular location">
    <subcellularLocation>
        <location evidence="5">Cytoplasm</location>
    </subcellularLocation>
</comment>
<keyword evidence="2 5" id="KW-0328">Glycosyltransferase</keyword>
<keyword evidence="4 5" id="KW-0660">Purine salvage</keyword>
<dbReference type="PANTHER" id="PTHR43864">
    <property type="entry name" value="HYPOXANTHINE/GUANINE PHOSPHORIBOSYLTRANSFERASE"/>
    <property type="match status" value="1"/>
</dbReference>
<sequence length="194" mass="21372">MKELVERIQNDGRVLNEDVLKVDQFLTHQVDPDLMEKIGTEFATFFGNEGVTKVVTLESSGISPAIFTAKELSVPMIYARKSKSLTMNEELLTSSVYSFTKQQTNQISISKKFLSPNDRVLIIDDFLANGQAAKGLIELCQQAGATVVGVGIVIEKAFQPGHQLIVDMGVPVYSLARIKSLSMNQVSFLEEDQA</sequence>
<comment type="pathway">
    <text evidence="5">Purine metabolism; XMP biosynthesis via salvage pathway; XMP from xanthine: step 1/1.</text>
</comment>
<evidence type="ECO:0000256" key="3">
    <source>
        <dbReference type="ARBA" id="ARBA00022679"/>
    </source>
</evidence>
<feature type="binding site" evidence="5">
    <location>
        <position position="27"/>
    </location>
    <ligand>
        <name>xanthine</name>
        <dbReference type="ChEBI" id="CHEBI:17712"/>
    </ligand>
</feature>
<evidence type="ECO:0000256" key="5">
    <source>
        <dbReference type="HAMAP-Rule" id="MF_01184"/>
    </source>
</evidence>
<name>A0ABW5TKL0_9ENTE</name>
<reference evidence="9" key="1">
    <citation type="journal article" date="2019" name="Int. J. Syst. Evol. Microbiol.">
        <title>The Global Catalogue of Microorganisms (GCM) 10K type strain sequencing project: providing services to taxonomists for standard genome sequencing and annotation.</title>
        <authorList>
            <consortium name="The Broad Institute Genomics Platform"/>
            <consortium name="The Broad Institute Genome Sequencing Center for Infectious Disease"/>
            <person name="Wu L."/>
            <person name="Ma J."/>
        </authorList>
    </citation>
    <scope>NUCLEOTIDE SEQUENCE [LARGE SCALE GENOMIC DNA]</scope>
    <source>
        <strain evidence="9">TISTR 932</strain>
    </source>
</reference>
<dbReference type="EMBL" id="JBHUMO010000062">
    <property type="protein sequence ID" value="MFD2729847.1"/>
    <property type="molecule type" value="Genomic_DNA"/>
</dbReference>
<proteinExistence type="inferred from homology"/>
<dbReference type="NCBIfam" id="TIGR01744">
    <property type="entry name" value="XPRTase"/>
    <property type="match status" value="1"/>
</dbReference>
<dbReference type="InterPro" id="IPR000836">
    <property type="entry name" value="PRTase_dom"/>
</dbReference>
<comment type="function">
    <text evidence="5">Converts the preformed base xanthine, a product of nucleic acid breakdown, to xanthosine 5'-monophosphate (XMP), so it can be reused for RNA or DNA synthesis.</text>
</comment>
<dbReference type="Gene3D" id="3.40.50.2020">
    <property type="match status" value="1"/>
</dbReference>
<keyword evidence="9" id="KW-1185">Reference proteome</keyword>
<feature type="domain" description="Phosphoribosyltransferase" evidence="7">
    <location>
        <begin position="48"/>
        <end position="157"/>
    </location>
</feature>
<dbReference type="GO" id="GO:0000310">
    <property type="term" value="F:xanthine phosphoribosyltransferase activity"/>
    <property type="evidence" value="ECO:0007669"/>
    <property type="project" value="UniProtKB-EC"/>
</dbReference>
<evidence type="ECO:0000256" key="2">
    <source>
        <dbReference type="ARBA" id="ARBA00022676"/>
    </source>
</evidence>
<evidence type="ECO:0000256" key="1">
    <source>
        <dbReference type="ARBA" id="ARBA00022490"/>
    </source>
</evidence>
<dbReference type="RefSeq" id="WP_379982582.1">
    <property type="nucleotide sequence ID" value="NZ_JBHUMO010000062.1"/>
</dbReference>
<evidence type="ECO:0000313" key="9">
    <source>
        <dbReference type="Proteomes" id="UP001597427"/>
    </source>
</evidence>
<evidence type="ECO:0000256" key="6">
    <source>
        <dbReference type="NCBIfam" id="TIGR01744"/>
    </source>
</evidence>
<comment type="catalytic activity">
    <reaction evidence="5">
        <text>XMP + diphosphate = xanthine + 5-phospho-alpha-D-ribose 1-diphosphate</text>
        <dbReference type="Rhea" id="RHEA:10800"/>
        <dbReference type="ChEBI" id="CHEBI:17712"/>
        <dbReference type="ChEBI" id="CHEBI:33019"/>
        <dbReference type="ChEBI" id="CHEBI:57464"/>
        <dbReference type="ChEBI" id="CHEBI:58017"/>
        <dbReference type="EC" id="2.4.2.22"/>
    </reaction>
</comment>
<protein>
    <recommendedName>
        <fullName evidence="5 6">Xanthine phosphoribosyltransferase</fullName>
        <shortName evidence="5">XPRTase</shortName>
        <ecNumber evidence="5 6">2.4.2.22</ecNumber>
    </recommendedName>
</protein>
<dbReference type="SUPFAM" id="SSF53271">
    <property type="entry name" value="PRTase-like"/>
    <property type="match status" value="1"/>
</dbReference>
<dbReference type="EC" id="2.4.2.22" evidence="5 6"/>
<keyword evidence="3 5" id="KW-0808">Transferase</keyword>
<feature type="binding site" evidence="5">
    <location>
        <position position="156"/>
    </location>
    <ligand>
        <name>xanthine</name>
        <dbReference type="ChEBI" id="CHEBI:17712"/>
    </ligand>
</feature>
<evidence type="ECO:0000256" key="4">
    <source>
        <dbReference type="ARBA" id="ARBA00022726"/>
    </source>
</evidence>
<gene>
    <name evidence="5" type="primary">xpt</name>
    <name evidence="8" type="ORF">ACFSR0_10610</name>
</gene>
<feature type="binding site" evidence="5">
    <location>
        <position position="20"/>
    </location>
    <ligand>
        <name>xanthine</name>
        <dbReference type="ChEBI" id="CHEBI:17712"/>
    </ligand>
</feature>
<organism evidence="8 9">
    <name type="scientific">Enterococcus camelliae</name>
    <dbReference type="NCBI Taxonomy" id="453959"/>
    <lineage>
        <taxon>Bacteria</taxon>
        <taxon>Bacillati</taxon>
        <taxon>Bacillota</taxon>
        <taxon>Bacilli</taxon>
        <taxon>Lactobacillales</taxon>
        <taxon>Enterococcaceae</taxon>
        <taxon>Enterococcus</taxon>
    </lineage>
</organism>
<comment type="similarity">
    <text evidence="5">Belongs to the purine/pyrimidine phosphoribosyltransferase family. Xpt subfamily.</text>
</comment>
<dbReference type="InterPro" id="IPR010079">
    <property type="entry name" value="Xanthine_PRibTrfase"/>
</dbReference>
<dbReference type="InterPro" id="IPR029057">
    <property type="entry name" value="PRTase-like"/>
</dbReference>
<accession>A0ABW5TKL0</accession>
<comment type="caution">
    <text evidence="8">The sequence shown here is derived from an EMBL/GenBank/DDBJ whole genome shotgun (WGS) entry which is preliminary data.</text>
</comment>
<dbReference type="PANTHER" id="PTHR43864:SF1">
    <property type="entry name" value="XANTHINE PHOSPHORIBOSYLTRANSFERASE"/>
    <property type="match status" value="1"/>
</dbReference>
<dbReference type="HAMAP" id="MF_01184">
    <property type="entry name" value="XPRTase"/>
    <property type="match status" value="1"/>
</dbReference>
<dbReference type="InterPro" id="IPR050118">
    <property type="entry name" value="Pur/Pyrimidine_PRTase"/>
</dbReference>
<dbReference type="Proteomes" id="UP001597427">
    <property type="component" value="Unassembled WGS sequence"/>
</dbReference>
<dbReference type="Pfam" id="PF00156">
    <property type="entry name" value="Pribosyltran"/>
    <property type="match status" value="1"/>
</dbReference>
<dbReference type="NCBIfam" id="NF006671">
    <property type="entry name" value="PRK09219.1"/>
    <property type="match status" value="1"/>
</dbReference>
<evidence type="ECO:0000259" key="7">
    <source>
        <dbReference type="Pfam" id="PF00156"/>
    </source>
</evidence>
<evidence type="ECO:0000313" key="8">
    <source>
        <dbReference type="EMBL" id="MFD2729847.1"/>
    </source>
</evidence>
<dbReference type="CDD" id="cd06223">
    <property type="entry name" value="PRTases_typeI"/>
    <property type="match status" value="1"/>
</dbReference>
<feature type="binding site" evidence="5">
    <location>
        <begin position="128"/>
        <end position="132"/>
    </location>
    <ligand>
        <name>5-phospho-alpha-D-ribose 1-diphosphate</name>
        <dbReference type="ChEBI" id="CHEBI:58017"/>
    </ligand>
</feature>
<comment type="subunit">
    <text evidence="5">Homodimer.</text>
</comment>